<keyword evidence="4" id="KW-1185">Reference proteome</keyword>
<feature type="domain" description="Ribbon-helix-helix protein CopG" evidence="2">
    <location>
        <begin position="8"/>
        <end position="46"/>
    </location>
</feature>
<evidence type="ECO:0000259" key="2">
    <source>
        <dbReference type="Pfam" id="PF01402"/>
    </source>
</evidence>
<gene>
    <name evidence="3" type="ORF">M6D89_06640</name>
</gene>
<keyword evidence="1" id="KW-0175">Coiled coil</keyword>
<dbReference type="SUPFAM" id="SSF47598">
    <property type="entry name" value="Ribbon-helix-helix"/>
    <property type="match status" value="1"/>
</dbReference>
<dbReference type="AlphaFoldDB" id="A0A9X2I3V8"/>
<dbReference type="Proteomes" id="UP001139319">
    <property type="component" value="Unassembled WGS sequence"/>
</dbReference>
<dbReference type="Gene3D" id="1.10.1220.10">
    <property type="entry name" value="Met repressor-like"/>
    <property type="match status" value="1"/>
</dbReference>
<proteinExistence type="predicted"/>
<reference evidence="3" key="2">
    <citation type="submission" date="2023-01" db="EMBL/GenBank/DDBJ databases">
        <title>Gilvimarinus xylanilyticus HB14 isolated from Caulerpa lentillifera aquaculture base in Hainan, China.</title>
        <authorList>
            <person name="Zhang Y.-J."/>
        </authorList>
    </citation>
    <scope>NUCLEOTIDE SEQUENCE</scope>
    <source>
        <strain evidence="3">HB14</strain>
    </source>
</reference>
<dbReference type="GO" id="GO:0006355">
    <property type="term" value="P:regulation of DNA-templated transcription"/>
    <property type="evidence" value="ECO:0007669"/>
    <property type="project" value="InterPro"/>
</dbReference>
<accession>A0A9X2I3V8</accession>
<evidence type="ECO:0000313" key="3">
    <source>
        <dbReference type="EMBL" id="MCP8898972.1"/>
    </source>
</evidence>
<dbReference type="CDD" id="cd21631">
    <property type="entry name" value="RHH_CopG_NikR-like"/>
    <property type="match status" value="1"/>
</dbReference>
<sequence>MSMTHPYRVQVHCDKQMHQELKKLAEARGLSRSQAVRLLVEKALTDQGGKIDYRFEAIERKLESVLHAVTAARVIATESAQAAGAELNSEQLRERIDALLERYNKL</sequence>
<dbReference type="InterPro" id="IPR013321">
    <property type="entry name" value="Arc_rbn_hlx_hlx"/>
</dbReference>
<dbReference type="InterPro" id="IPR002145">
    <property type="entry name" value="CopG"/>
</dbReference>
<dbReference type="Pfam" id="PF01402">
    <property type="entry name" value="RHH_1"/>
    <property type="match status" value="1"/>
</dbReference>
<dbReference type="InterPro" id="IPR010985">
    <property type="entry name" value="Ribbon_hlx_hlx"/>
</dbReference>
<dbReference type="EMBL" id="JAMFTH010000001">
    <property type="protein sequence ID" value="MCP8898972.1"/>
    <property type="molecule type" value="Genomic_DNA"/>
</dbReference>
<evidence type="ECO:0000313" key="4">
    <source>
        <dbReference type="Proteomes" id="UP001139319"/>
    </source>
</evidence>
<evidence type="ECO:0000256" key="1">
    <source>
        <dbReference type="SAM" id="Coils"/>
    </source>
</evidence>
<comment type="caution">
    <text evidence="3">The sequence shown here is derived from an EMBL/GenBank/DDBJ whole genome shotgun (WGS) entry which is preliminary data.</text>
</comment>
<organism evidence="3 4">
    <name type="scientific">Gilvimarinus xylanilyticus</name>
    <dbReference type="NCBI Taxonomy" id="2944139"/>
    <lineage>
        <taxon>Bacteria</taxon>
        <taxon>Pseudomonadati</taxon>
        <taxon>Pseudomonadota</taxon>
        <taxon>Gammaproteobacteria</taxon>
        <taxon>Cellvibrionales</taxon>
        <taxon>Cellvibrionaceae</taxon>
        <taxon>Gilvimarinus</taxon>
    </lineage>
</organism>
<name>A0A9X2I3V8_9GAMM</name>
<reference evidence="3" key="1">
    <citation type="submission" date="2022-05" db="EMBL/GenBank/DDBJ databases">
        <authorList>
            <person name="Sun H.-N."/>
        </authorList>
    </citation>
    <scope>NUCLEOTIDE SEQUENCE</scope>
    <source>
        <strain evidence="3">HB14</strain>
    </source>
</reference>
<dbReference type="RefSeq" id="WP_253967236.1">
    <property type="nucleotide sequence ID" value="NZ_JAMFTH010000001.1"/>
</dbReference>
<protein>
    <submittedName>
        <fullName evidence="3">Ribbon-helix-helix domain-containing protein</fullName>
    </submittedName>
</protein>
<feature type="coiled-coil region" evidence="1">
    <location>
        <begin position="75"/>
        <end position="102"/>
    </location>
</feature>